<feature type="signal peptide" evidence="6">
    <location>
        <begin position="1"/>
        <end position="24"/>
    </location>
</feature>
<organism evidence="8 9">
    <name type="scientific">Neomicrococcus lactis</name>
    <dbReference type="NCBI Taxonomy" id="732241"/>
    <lineage>
        <taxon>Bacteria</taxon>
        <taxon>Bacillati</taxon>
        <taxon>Actinomycetota</taxon>
        <taxon>Actinomycetes</taxon>
        <taxon>Micrococcales</taxon>
        <taxon>Micrococcaceae</taxon>
        <taxon>Neomicrococcus</taxon>
    </lineage>
</organism>
<keyword evidence="2 4" id="KW-0813">Transport</keyword>
<dbReference type="InterPro" id="IPR005673">
    <property type="entry name" value="ABC_phos-bd_PstS"/>
</dbReference>
<comment type="similarity">
    <text evidence="1 4">Belongs to the PstS family.</text>
</comment>
<evidence type="ECO:0000256" key="3">
    <source>
        <dbReference type="ARBA" id="ARBA00022592"/>
    </source>
</evidence>
<evidence type="ECO:0000256" key="6">
    <source>
        <dbReference type="SAM" id="SignalP"/>
    </source>
</evidence>
<evidence type="ECO:0000313" key="9">
    <source>
        <dbReference type="Proteomes" id="UP000523863"/>
    </source>
</evidence>
<dbReference type="EMBL" id="JACHBL010000001">
    <property type="protein sequence ID" value="MBB5598738.1"/>
    <property type="molecule type" value="Genomic_DNA"/>
</dbReference>
<dbReference type="RefSeq" id="WP_183642880.1">
    <property type="nucleotide sequence ID" value="NZ_JACHBL010000001.1"/>
</dbReference>
<dbReference type="Pfam" id="PF12849">
    <property type="entry name" value="PBP_like_2"/>
    <property type="match status" value="1"/>
</dbReference>
<sequence>MKALRIGQSAAVLSIAALALTACGGSNTPAASSSAAGGSSAAGSSATSTLTGTLTGGGASSQEAAMTAWADGFTAANPGVKVQYNPVGSGAGRKGFLAGQYQFAGSDSAMKEDEQTEAQKICGPDGAVQVPAYVSPIAVAFNLPGVEHVNMDADTIASVFTKKITKWNDPKIAEQNEGVELPDTAITVVHRSDESGTTKNFQDYLSAAAPKVWTYGVEEKWPSDIQAENAQGTSGVVGLATKTEGSIVYADASQIGKLGTVAVKVGDKYEAYTPEAAAKTVETSKKVSTNEHDLAIKLDRTSTTAGTYPIVLVSYHIFCATYKDQETVDLIKAFGKYAVSAEGQKVASESAGNAPLTDATIEEANKAIDFISVAK</sequence>
<dbReference type="InterPro" id="IPR024370">
    <property type="entry name" value="PBP_domain"/>
</dbReference>
<evidence type="ECO:0000313" key="8">
    <source>
        <dbReference type="EMBL" id="MBB5598738.1"/>
    </source>
</evidence>
<comment type="caution">
    <text evidence="8">The sequence shown here is derived from an EMBL/GenBank/DDBJ whole genome shotgun (WGS) entry which is preliminary data.</text>
</comment>
<dbReference type="CDD" id="cd13565">
    <property type="entry name" value="PBP2_PstS"/>
    <property type="match status" value="1"/>
</dbReference>
<evidence type="ECO:0000259" key="7">
    <source>
        <dbReference type="Pfam" id="PF12849"/>
    </source>
</evidence>
<dbReference type="GO" id="GO:0043190">
    <property type="term" value="C:ATP-binding cassette (ABC) transporter complex"/>
    <property type="evidence" value="ECO:0007669"/>
    <property type="project" value="InterPro"/>
</dbReference>
<dbReference type="GO" id="GO:0035435">
    <property type="term" value="P:phosphate ion transmembrane transport"/>
    <property type="evidence" value="ECO:0007669"/>
    <property type="project" value="InterPro"/>
</dbReference>
<dbReference type="PANTHER" id="PTHR42996:SF1">
    <property type="entry name" value="PHOSPHATE-BINDING PROTEIN PSTS"/>
    <property type="match status" value="1"/>
</dbReference>
<accession>A0A7W8YBY0</accession>
<protein>
    <recommendedName>
        <fullName evidence="4">Phosphate-binding protein</fullName>
    </recommendedName>
</protein>
<dbReference type="Proteomes" id="UP000523863">
    <property type="component" value="Unassembled WGS sequence"/>
</dbReference>
<feature type="compositionally biased region" description="Low complexity" evidence="5">
    <location>
        <begin position="31"/>
        <end position="53"/>
    </location>
</feature>
<proteinExistence type="inferred from homology"/>
<dbReference type="PROSITE" id="PS51257">
    <property type="entry name" value="PROKAR_LIPOPROTEIN"/>
    <property type="match status" value="1"/>
</dbReference>
<dbReference type="SUPFAM" id="SSF53850">
    <property type="entry name" value="Periplasmic binding protein-like II"/>
    <property type="match status" value="1"/>
</dbReference>
<keyword evidence="6" id="KW-0732">Signal</keyword>
<dbReference type="PIRSF" id="PIRSF002756">
    <property type="entry name" value="PstS"/>
    <property type="match status" value="1"/>
</dbReference>
<evidence type="ECO:0000256" key="5">
    <source>
        <dbReference type="SAM" id="MobiDB-lite"/>
    </source>
</evidence>
<dbReference type="PANTHER" id="PTHR42996">
    <property type="entry name" value="PHOSPHATE-BINDING PROTEIN PSTS"/>
    <property type="match status" value="1"/>
</dbReference>
<feature type="region of interest" description="Disordered" evidence="5">
    <location>
        <begin position="31"/>
        <end position="57"/>
    </location>
</feature>
<name>A0A7W8YBY0_9MICC</name>
<dbReference type="NCBIfam" id="TIGR00975">
    <property type="entry name" value="3a0107s03"/>
    <property type="match status" value="1"/>
</dbReference>
<evidence type="ECO:0000256" key="1">
    <source>
        <dbReference type="ARBA" id="ARBA00008725"/>
    </source>
</evidence>
<feature type="chain" id="PRO_5038887459" description="Phosphate-binding protein" evidence="6">
    <location>
        <begin position="25"/>
        <end position="375"/>
    </location>
</feature>
<gene>
    <name evidence="8" type="ORF">BKA12_001818</name>
</gene>
<dbReference type="AlphaFoldDB" id="A0A7W8YBY0"/>
<feature type="domain" description="PBP" evidence="7">
    <location>
        <begin position="44"/>
        <end position="342"/>
    </location>
</feature>
<dbReference type="InterPro" id="IPR050962">
    <property type="entry name" value="Phosphate-bind_PstS"/>
</dbReference>
<keyword evidence="9" id="KW-1185">Reference proteome</keyword>
<dbReference type="GO" id="GO:0042301">
    <property type="term" value="F:phosphate ion binding"/>
    <property type="evidence" value="ECO:0007669"/>
    <property type="project" value="InterPro"/>
</dbReference>
<evidence type="ECO:0000256" key="4">
    <source>
        <dbReference type="PIRNR" id="PIRNR002756"/>
    </source>
</evidence>
<reference evidence="8 9" key="1">
    <citation type="submission" date="2020-08" db="EMBL/GenBank/DDBJ databases">
        <title>Sequencing the genomes of 1000 actinobacteria strains.</title>
        <authorList>
            <person name="Klenk H.-P."/>
        </authorList>
    </citation>
    <scope>NUCLEOTIDE SEQUENCE [LARGE SCALE GENOMIC DNA]</scope>
    <source>
        <strain evidence="8 9">DSM 23694</strain>
    </source>
</reference>
<keyword evidence="3 4" id="KW-0592">Phosphate transport</keyword>
<dbReference type="Gene3D" id="3.40.190.10">
    <property type="entry name" value="Periplasmic binding protein-like II"/>
    <property type="match status" value="2"/>
</dbReference>
<evidence type="ECO:0000256" key="2">
    <source>
        <dbReference type="ARBA" id="ARBA00022448"/>
    </source>
</evidence>